<evidence type="ECO:0000259" key="1">
    <source>
        <dbReference type="Pfam" id="PF01575"/>
    </source>
</evidence>
<dbReference type="Proteomes" id="UP001143304">
    <property type="component" value="Unassembled WGS sequence"/>
</dbReference>
<dbReference type="InterPro" id="IPR029069">
    <property type="entry name" value="HotDog_dom_sf"/>
</dbReference>
<keyword evidence="3" id="KW-1185">Reference proteome</keyword>
<protein>
    <submittedName>
        <fullName evidence="2">Acyl dehydratase</fullName>
    </submittedName>
</protein>
<dbReference type="SUPFAM" id="SSF54637">
    <property type="entry name" value="Thioesterase/thiol ester dehydrase-isomerase"/>
    <property type="match status" value="1"/>
</dbReference>
<name>A0ABT3T5X5_9GAMM</name>
<proteinExistence type="predicted"/>
<dbReference type="InterPro" id="IPR052342">
    <property type="entry name" value="MCH/BMMD"/>
</dbReference>
<dbReference type="Pfam" id="PF01575">
    <property type="entry name" value="MaoC_dehydratas"/>
    <property type="match status" value="1"/>
</dbReference>
<sequence>MKYFEDFAVGEKRESPRRHLITEEEIMEFGNRWDYQPFHVDPEAAKASVFGGLVASSTHLFAVSVSLFCHKDLDSAGRSAAISALGFNNIKLKAPVRPGDELKCVSVVIEKRQSNSRPGAGILVMRNEVTNQREELVFIYEHAALYRLREAS</sequence>
<evidence type="ECO:0000313" key="3">
    <source>
        <dbReference type="Proteomes" id="UP001143304"/>
    </source>
</evidence>
<reference evidence="2" key="1">
    <citation type="submission" date="2019-02" db="EMBL/GenBank/DDBJ databases">
        <authorList>
            <person name="Li S.-H."/>
        </authorList>
    </citation>
    <scope>NUCLEOTIDE SEQUENCE</scope>
    <source>
        <strain evidence="2">IMCC11814</strain>
    </source>
</reference>
<accession>A0ABT3T5X5</accession>
<evidence type="ECO:0000313" key="2">
    <source>
        <dbReference type="EMBL" id="MCX2977661.1"/>
    </source>
</evidence>
<feature type="domain" description="MaoC-like" evidence="1">
    <location>
        <begin position="9"/>
        <end position="115"/>
    </location>
</feature>
<dbReference type="Gene3D" id="3.10.129.10">
    <property type="entry name" value="Hotdog Thioesterase"/>
    <property type="match status" value="1"/>
</dbReference>
<organism evidence="2 3">
    <name type="scientific">Candidatus Marimicrobium litorale</name>
    <dbReference type="NCBI Taxonomy" id="2518991"/>
    <lineage>
        <taxon>Bacteria</taxon>
        <taxon>Pseudomonadati</taxon>
        <taxon>Pseudomonadota</taxon>
        <taxon>Gammaproteobacteria</taxon>
        <taxon>Cellvibrionales</taxon>
        <taxon>Halieaceae</taxon>
        <taxon>Marimicrobium</taxon>
    </lineage>
</organism>
<dbReference type="PANTHER" id="PTHR43664:SF1">
    <property type="entry name" value="BETA-METHYLMALYL-COA DEHYDRATASE"/>
    <property type="match status" value="1"/>
</dbReference>
<gene>
    <name evidence="2" type="ORF">EYC82_09875</name>
</gene>
<dbReference type="PANTHER" id="PTHR43664">
    <property type="entry name" value="MONOAMINE OXIDASE-RELATED"/>
    <property type="match status" value="1"/>
</dbReference>
<dbReference type="RefSeq" id="WP_279249371.1">
    <property type="nucleotide sequence ID" value="NZ_SHNO01000001.1"/>
</dbReference>
<dbReference type="InterPro" id="IPR002539">
    <property type="entry name" value="MaoC-like_dom"/>
</dbReference>
<comment type="caution">
    <text evidence="2">The sequence shown here is derived from an EMBL/GenBank/DDBJ whole genome shotgun (WGS) entry which is preliminary data.</text>
</comment>
<dbReference type="EMBL" id="SHNO01000001">
    <property type="protein sequence ID" value="MCX2977661.1"/>
    <property type="molecule type" value="Genomic_DNA"/>
</dbReference>